<dbReference type="Proteomes" id="UP000216189">
    <property type="component" value="Unassembled WGS sequence"/>
</dbReference>
<evidence type="ECO:0000256" key="1">
    <source>
        <dbReference type="SAM" id="Phobius"/>
    </source>
</evidence>
<name>A0ABX4EKE2_SEGBR</name>
<evidence type="ECO:0000313" key="2">
    <source>
        <dbReference type="EMBL" id="OYP57140.1"/>
    </source>
</evidence>
<dbReference type="EMBL" id="NPJF01000009">
    <property type="protein sequence ID" value="OYP57140.1"/>
    <property type="molecule type" value="Genomic_DNA"/>
</dbReference>
<keyword evidence="1" id="KW-0472">Membrane</keyword>
<keyword evidence="1" id="KW-0812">Transmembrane</keyword>
<feature type="transmembrane region" description="Helical" evidence="1">
    <location>
        <begin position="53"/>
        <end position="73"/>
    </location>
</feature>
<keyword evidence="1" id="KW-1133">Transmembrane helix</keyword>
<proteinExistence type="predicted"/>
<reference evidence="2 3" key="1">
    <citation type="submission" date="2017-08" db="EMBL/GenBank/DDBJ databases">
        <title>Comparative genomics of non-oral Prevotella species.</title>
        <authorList>
            <person name="Accetto T."/>
            <person name="Nograsek B."/>
            <person name="Avgustin G."/>
        </authorList>
    </citation>
    <scope>NUCLEOTIDE SEQUENCE [LARGE SCALE GENOMIC DNA]</scope>
    <source>
        <strain evidence="2 3">TC1-1</strain>
    </source>
</reference>
<organism evidence="2 3">
    <name type="scientific">Segatella bryantii</name>
    <name type="common">Prevotella bryantii</name>
    <dbReference type="NCBI Taxonomy" id="77095"/>
    <lineage>
        <taxon>Bacteria</taxon>
        <taxon>Pseudomonadati</taxon>
        <taxon>Bacteroidota</taxon>
        <taxon>Bacteroidia</taxon>
        <taxon>Bacteroidales</taxon>
        <taxon>Prevotellaceae</taxon>
        <taxon>Segatella</taxon>
    </lineage>
</organism>
<comment type="caution">
    <text evidence="2">The sequence shown here is derived from an EMBL/GenBank/DDBJ whole genome shotgun (WGS) entry which is preliminary data.</text>
</comment>
<evidence type="ECO:0000313" key="3">
    <source>
        <dbReference type="Proteomes" id="UP000216189"/>
    </source>
</evidence>
<protein>
    <submittedName>
        <fullName evidence="2">Uncharacterized protein</fullName>
    </submittedName>
</protein>
<sequence>MLLEHHQTLVFSKVLCSIAPSTYIIYLFHTTFEGFTKAVIHKIPAFCDTSSEVMFTLGAVVVVFIGIVGPIALHKYVLSRFKITRFMFGLK</sequence>
<keyword evidence="3" id="KW-1185">Reference proteome</keyword>
<gene>
    <name evidence="2" type="ORF">CIK91_00880</name>
</gene>
<accession>A0ABX4EKE2</accession>